<protein>
    <submittedName>
        <fullName evidence="1">Uncharacterized protein</fullName>
    </submittedName>
</protein>
<evidence type="ECO:0000313" key="1">
    <source>
        <dbReference type="EMBL" id="KAA8546653.1"/>
    </source>
</evidence>
<dbReference type="Pfam" id="PF06045">
    <property type="entry name" value="Rhamnogal_lyase"/>
    <property type="match status" value="1"/>
</dbReference>
<dbReference type="EMBL" id="CM018032">
    <property type="protein sequence ID" value="KAA8546653.1"/>
    <property type="molecule type" value="Genomic_DNA"/>
</dbReference>
<accession>A0A5J5BU52</accession>
<reference evidence="1 2" key="1">
    <citation type="submission" date="2019-09" db="EMBL/GenBank/DDBJ databases">
        <title>A chromosome-level genome assembly of the Chinese tupelo Nyssa sinensis.</title>
        <authorList>
            <person name="Yang X."/>
            <person name="Kang M."/>
            <person name="Yang Y."/>
            <person name="Xiong H."/>
            <person name="Wang M."/>
            <person name="Zhang Z."/>
            <person name="Wang Z."/>
            <person name="Wu H."/>
            <person name="Ma T."/>
            <person name="Liu J."/>
            <person name="Xi Z."/>
        </authorList>
    </citation>
    <scope>NUCLEOTIDE SEQUENCE [LARGE SCALE GENOMIC DNA]</scope>
    <source>
        <strain evidence="1">J267</strain>
        <tissue evidence="1">Leaf</tissue>
    </source>
</reference>
<dbReference type="InterPro" id="IPR051850">
    <property type="entry name" value="Polysacch_Lyase_4"/>
</dbReference>
<dbReference type="InterPro" id="IPR010325">
    <property type="entry name" value="Rhamnogal_lyase"/>
</dbReference>
<dbReference type="InterPro" id="IPR014718">
    <property type="entry name" value="GH-type_carb-bd"/>
</dbReference>
<dbReference type="InterPro" id="IPR011013">
    <property type="entry name" value="Gal_mutarotase_sf_dom"/>
</dbReference>
<name>A0A5J5BU52_9ASTE</name>
<keyword evidence="2" id="KW-1185">Reference proteome</keyword>
<dbReference type="SUPFAM" id="SSF74650">
    <property type="entry name" value="Galactose mutarotase-like"/>
    <property type="match status" value="1"/>
</dbReference>
<dbReference type="GO" id="GO:0003824">
    <property type="term" value="F:catalytic activity"/>
    <property type="evidence" value="ECO:0007669"/>
    <property type="project" value="InterPro"/>
</dbReference>
<dbReference type="CDD" id="cd10320">
    <property type="entry name" value="RGL4_N"/>
    <property type="match status" value="1"/>
</dbReference>
<gene>
    <name evidence="1" type="ORF">F0562_003116</name>
</gene>
<proteinExistence type="predicted"/>
<dbReference type="PANTHER" id="PTHR32018">
    <property type="entry name" value="RHAMNOGALACTURONATE LYASE FAMILY PROTEIN"/>
    <property type="match status" value="1"/>
</dbReference>
<dbReference type="GO" id="GO:0030246">
    <property type="term" value="F:carbohydrate binding"/>
    <property type="evidence" value="ECO:0007669"/>
    <property type="project" value="InterPro"/>
</dbReference>
<dbReference type="Gene3D" id="2.70.98.10">
    <property type="match status" value="1"/>
</dbReference>
<dbReference type="PANTHER" id="PTHR32018:SF6">
    <property type="entry name" value="RHAMNOGALACTURONAN ENDOLYASE"/>
    <property type="match status" value="1"/>
</dbReference>
<evidence type="ECO:0000313" key="2">
    <source>
        <dbReference type="Proteomes" id="UP000325577"/>
    </source>
</evidence>
<dbReference type="Proteomes" id="UP000325577">
    <property type="component" value="Linkage Group LG1"/>
</dbReference>
<organism evidence="1 2">
    <name type="scientific">Nyssa sinensis</name>
    <dbReference type="NCBI Taxonomy" id="561372"/>
    <lineage>
        <taxon>Eukaryota</taxon>
        <taxon>Viridiplantae</taxon>
        <taxon>Streptophyta</taxon>
        <taxon>Embryophyta</taxon>
        <taxon>Tracheophyta</taxon>
        <taxon>Spermatophyta</taxon>
        <taxon>Magnoliopsida</taxon>
        <taxon>eudicotyledons</taxon>
        <taxon>Gunneridae</taxon>
        <taxon>Pentapetalae</taxon>
        <taxon>asterids</taxon>
        <taxon>Cornales</taxon>
        <taxon>Nyssaceae</taxon>
        <taxon>Nyssa</taxon>
    </lineage>
</organism>
<sequence length="154" mass="17491">MIRFHYMAVSDQRQRIMPMDVDGETAQKLDYPEAVRLTKPTNPELKGEVDDKYQCSCDDKDNRVHGWICYEPAVGFWMITPSNEFHTGGPFKQDLTSHVGPTVLSMFVSKHYAGDDLGMKFGNGEPWKKVFGPVFVYLNTISANQKPRALLGRC</sequence>
<dbReference type="OrthoDB" id="2130367at2759"/>
<dbReference type="AlphaFoldDB" id="A0A5J5BU52"/>
<dbReference type="GO" id="GO:0005975">
    <property type="term" value="P:carbohydrate metabolic process"/>
    <property type="evidence" value="ECO:0007669"/>
    <property type="project" value="InterPro"/>
</dbReference>